<name>A0ABS1PJH8_9ACTN</name>
<dbReference type="InterPro" id="IPR009057">
    <property type="entry name" value="Homeodomain-like_sf"/>
</dbReference>
<keyword evidence="3" id="KW-0804">Transcription</keyword>
<dbReference type="EMBL" id="JAERRG010000002">
    <property type="protein sequence ID" value="MBL1112561.1"/>
    <property type="molecule type" value="Genomic_DNA"/>
</dbReference>
<protein>
    <submittedName>
        <fullName evidence="6">TetR/AcrR family transcriptional regulator</fullName>
    </submittedName>
</protein>
<evidence type="ECO:0000256" key="1">
    <source>
        <dbReference type="ARBA" id="ARBA00023015"/>
    </source>
</evidence>
<organism evidence="6 7">
    <name type="scientific">Streptomyces endocoffeicus</name>
    <dbReference type="NCBI Taxonomy" id="2898945"/>
    <lineage>
        <taxon>Bacteria</taxon>
        <taxon>Bacillati</taxon>
        <taxon>Actinomycetota</taxon>
        <taxon>Actinomycetes</taxon>
        <taxon>Kitasatosporales</taxon>
        <taxon>Streptomycetaceae</taxon>
        <taxon>Streptomyces</taxon>
    </lineage>
</organism>
<evidence type="ECO:0000313" key="6">
    <source>
        <dbReference type="EMBL" id="MBL1112561.1"/>
    </source>
</evidence>
<reference evidence="6 7" key="1">
    <citation type="submission" date="2021-01" db="EMBL/GenBank/DDBJ databases">
        <title>WGS of actinomycetes isolated from Thailand.</title>
        <authorList>
            <person name="Thawai C."/>
        </authorList>
    </citation>
    <scope>NUCLEOTIDE SEQUENCE [LARGE SCALE GENOMIC DNA]</scope>
    <source>
        <strain evidence="6 7">CA3R110</strain>
    </source>
</reference>
<gene>
    <name evidence="6" type="ORF">JK364_09110</name>
</gene>
<dbReference type="SUPFAM" id="SSF48498">
    <property type="entry name" value="Tetracyclin repressor-like, C-terminal domain"/>
    <property type="match status" value="1"/>
</dbReference>
<proteinExistence type="predicted"/>
<evidence type="ECO:0000256" key="4">
    <source>
        <dbReference type="PROSITE-ProRule" id="PRU00335"/>
    </source>
</evidence>
<comment type="caution">
    <text evidence="6">The sequence shown here is derived from an EMBL/GenBank/DDBJ whole genome shotgun (WGS) entry which is preliminary data.</text>
</comment>
<dbReference type="PRINTS" id="PR00455">
    <property type="entry name" value="HTHTETR"/>
</dbReference>
<dbReference type="InterPro" id="IPR001647">
    <property type="entry name" value="HTH_TetR"/>
</dbReference>
<dbReference type="InterPro" id="IPR049445">
    <property type="entry name" value="TetR_SbtR-like_C"/>
</dbReference>
<dbReference type="InterPro" id="IPR050109">
    <property type="entry name" value="HTH-type_TetR-like_transc_reg"/>
</dbReference>
<accession>A0ABS1PJH8</accession>
<evidence type="ECO:0000259" key="5">
    <source>
        <dbReference type="PROSITE" id="PS50977"/>
    </source>
</evidence>
<keyword evidence="7" id="KW-1185">Reference proteome</keyword>
<dbReference type="InterPro" id="IPR023772">
    <property type="entry name" value="DNA-bd_HTH_TetR-type_CS"/>
</dbReference>
<dbReference type="Proteomes" id="UP000621510">
    <property type="component" value="Unassembled WGS sequence"/>
</dbReference>
<dbReference type="RefSeq" id="WP_201849439.1">
    <property type="nucleotide sequence ID" value="NZ_JAERRG010000002.1"/>
</dbReference>
<feature type="DNA-binding region" description="H-T-H motif" evidence="4">
    <location>
        <begin position="28"/>
        <end position="47"/>
    </location>
</feature>
<dbReference type="Gene3D" id="1.10.357.10">
    <property type="entry name" value="Tetracycline Repressor, domain 2"/>
    <property type="match status" value="1"/>
</dbReference>
<dbReference type="PROSITE" id="PS01081">
    <property type="entry name" value="HTH_TETR_1"/>
    <property type="match status" value="1"/>
</dbReference>
<dbReference type="PROSITE" id="PS50977">
    <property type="entry name" value="HTH_TETR_2"/>
    <property type="match status" value="1"/>
</dbReference>
<dbReference type="PANTHER" id="PTHR30055:SF234">
    <property type="entry name" value="HTH-TYPE TRANSCRIPTIONAL REGULATOR BETI"/>
    <property type="match status" value="1"/>
</dbReference>
<keyword evidence="1" id="KW-0805">Transcription regulation</keyword>
<dbReference type="PANTHER" id="PTHR30055">
    <property type="entry name" value="HTH-TYPE TRANSCRIPTIONAL REGULATOR RUTR"/>
    <property type="match status" value="1"/>
</dbReference>
<sequence>MRQDARENRERILAEAEAVFGTQGPAGSTEEVARRAGVGIATVFRHFPTKEELIEAALLRHFDKLIQRADALAADTDPAAAFRALVRTMIESGATKLTLASTLTGRQHLPGNTIAASDRLKAVVSDFLRRAQDIEAVRPSVTVEEVYLLIRGLAQASATMQTRSETLDRAIDVVLTGLSRTADRAGEAALDDHD</sequence>
<evidence type="ECO:0000313" key="7">
    <source>
        <dbReference type="Proteomes" id="UP000621510"/>
    </source>
</evidence>
<evidence type="ECO:0000256" key="3">
    <source>
        <dbReference type="ARBA" id="ARBA00023163"/>
    </source>
</evidence>
<dbReference type="InterPro" id="IPR036271">
    <property type="entry name" value="Tet_transcr_reg_TetR-rel_C_sf"/>
</dbReference>
<feature type="domain" description="HTH tetR-type" evidence="5">
    <location>
        <begin position="6"/>
        <end position="65"/>
    </location>
</feature>
<keyword evidence="2 4" id="KW-0238">DNA-binding</keyword>
<dbReference type="SUPFAM" id="SSF46689">
    <property type="entry name" value="Homeodomain-like"/>
    <property type="match status" value="1"/>
</dbReference>
<dbReference type="Pfam" id="PF00440">
    <property type="entry name" value="TetR_N"/>
    <property type="match status" value="1"/>
</dbReference>
<evidence type="ECO:0000256" key="2">
    <source>
        <dbReference type="ARBA" id="ARBA00023125"/>
    </source>
</evidence>
<dbReference type="Pfam" id="PF21597">
    <property type="entry name" value="TetR_C_43"/>
    <property type="match status" value="1"/>
</dbReference>